<accession>A0A939IK81</accession>
<gene>
    <name evidence="1" type="ORF">JYB65_13265</name>
</gene>
<protein>
    <submittedName>
        <fullName evidence="1">Uncharacterized protein</fullName>
    </submittedName>
</protein>
<evidence type="ECO:0000313" key="2">
    <source>
        <dbReference type="Proteomes" id="UP000664545"/>
    </source>
</evidence>
<proteinExistence type="predicted"/>
<dbReference type="RefSeq" id="WP_206583169.1">
    <property type="nucleotide sequence ID" value="NZ_JAFJZZ010000008.1"/>
</dbReference>
<dbReference type="EMBL" id="JAFJZZ010000008">
    <property type="protein sequence ID" value="MBN7774329.1"/>
    <property type="molecule type" value="Genomic_DNA"/>
</dbReference>
<organism evidence="1 2">
    <name type="scientific">Clostridium aminobutyricum</name>
    <dbReference type="NCBI Taxonomy" id="33953"/>
    <lineage>
        <taxon>Bacteria</taxon>
        <taxon>Bacillati</taxon>
        <taxon>Bacillota</taxon>
        <taxon>Clostridia</taxon>
        <taxon>Eubacteriales</taxon>
        <taxon>Clostridiaceae</taxon>
        <taxon>Clostridium</taxon>
    </lineage>
</organism>
<evidence type="ECO:0000313" key="1">
    <source>
        <dbReference type="EMBL" id="MBN7774329.1"/>
    </source>
</evidence>
<name>A0A939IK81_CLOAM</name>
<keyword evidence="2" id="KW-1185">Reference proteome</keyword>
<comment type="caution">
    <text evidence="1">The sequence shown here is derived from an EMBL/GenBank/DDBJ whole genome shotgun (WGS) entry which is preliminary data.</text>
</comment>
<dbReference type="Proteomes" id="UP000664545">
    <property type="component" value="Unassembled WGS sequence"/>
</dbReference>
<dbReference type="AlphaFoldDB" id="A0A939IK81"/>
<sequence>MKTFTCHCLDGQFKSVDKVYVSYSDQYPAEIPCIYRPNGKSTLRRIRLETNYCPMCGAKLEELAPKA</sequence>
<reference evidence="1" key="1">
    <citation type="submission" date="2021-02" db="EMBL/GenBank/DDBJ databases">
        <title>Abyssanaerobacter marinus gen.nov., sp., nov, anaerobic bacterium isolated from the Onnuri vent field of Indian Ocean and suggestion of Mogibacteriaceae fam. nov., and proposal of reclassification of ambiguous this family's genus member.</title>
        <authorList>
            <person name="Kim Y.J."/>
            <person name="Yang J.-A."/>
        </authorList>
    </citation>
    <scope>NUCLEOTIDE SEQUENCE</scope>
    <source>
        <strain evidence="1">DSM 2634</strain>
    </source>
</reference>